<dbReference type="EMBL" id="JBHTHU010000019">
    <property type="protein sequence ID" value="MFD0751286.1"/>
    <property type="molecule type" value="Genomic_DNA"/>
</dbReference>
<comment type="caution">
    <text evidence="1">The sequence shown here is derived from an EMBL/GenBank/DDBJ whole genome shotgun (WGS) entry which is preliminary data.</text>
</comment>
<keyword evidence="2" id="KW-1185">Reference proteome</keyword>
<accession>A0ABW2YXS0</accession>
<proteinExistence type="predicted"/>
<organism evidence="1 2">
    <name type="scientific">Mucilaginibacter calamicampi</name>
    <dbReference type="NCBI Taxonomy" id="1302352"/>
    <lineage>
        <taxon>Bacteria</taxon>
        <taxon>Pseudomonadati</taxon>
        <taxon>Bacteroidota</taxon>
        <taxon>Sphingobacteriia</taxon>
        <taxon>Sphingobacteriales</taxon>
        <taxon>Sphingobacteriaceae</taxon>
        <taxon>Mucilaginibacter</taxon>
    </lineage>
</organism>
<sequence>MTGETMTVLKKSIEHWKDRTKPRSEASITFFNKEITKLDAHLEKLNADKWKHSLISLYFDVSLSYNQLITANTNTHLTYLSLLDLSNEIKETNGEARYELISKYLLKVYDLCAQYENIYNMLEHDMNTVKSEILRTFRVT</sequence>
<gene>
    <name evidence="1" type="ORF">ACFQZS_14140</name>
</gene>
<reference evidence="2" key="1">
    <citation type="journal article" date="2019" name="Int. J. Syst. Evol. Microbiol.">
        <title>The Global Catalogue of Microorganisms (GCM) 10K type strain sequencing project: providing services to taxonomists for standard genome sequencing and annotation.</title>
        <authorList>
            <consortium name="The Broad Institute Genomics Platform"/>
            <consortium name="The Broad Institute Genome Sequencing Center for Infectious Disease"/>
            <person name="Wu L."/>
            <person name="Ma J."/>
        </authorList>
    </citation>
    <scope>NUCLEOTIDE SEQUENCE [LARGE SCALE GENOMIC DNA]</scope>
    <source>
        <strain evidence="2">CCUG 63418</strain>
    </source>
</reference>
<protein>
    <submittedName>
        <fullName evidence="1">Uncharacterized protein</fullName>
    </submittedName>
</protein>
<dbReference type="Proteomes" id="UP001596958">
    <property type="component" value="Unassembled WGS sequence"/>
</dbReference>
<evidence type="ECO:0000313" key="2">
    <source>
        <dbReference type="Proteomes" id="UP001596958"/>
    </source>
</evidence>
<dbReference type="RefSeq" id="WP_377101306.1">
    <property type="nucleotide sequence ID" value="NZ_JBHTHU010000019.1"/>
</dbReference>
<name>A0ABW2YXS0_9SPHI</name>
<evidence type="ECO:0000313" key="1">
    <source>
        <dbReference type="EMBL" id="MFD0751286.1"/>
    </source>
</evidence>